<feature type="binding site" evidence="8">
    <location>
        <position position="259"/>
    </location>
    <ligand>
        <name>substrate</name>
    </ligand>
</feature>
<dbReference type="GO" id="GO:0005737">
    <property type="term" value="C:cytoplasm"/>
    <property type="evidence" value="ECO:0007669"/>
    <property type="project" value="UniProtKB-SubCell"/>
</dbReference>
<keyword evidence="4 8" id="KW-0547">Nucleotide-binding</keyword>
<dbReference type="InterPro" id="IPR041609">
    <property type="entry name" value="PurL_linker"/>
</dbReference>
<feature type="binding site" evidence="8">
    <location>
        <position position="287"/>
    </location>
    <ligand>
        <name>Mg(2+)</name>
        <dbReference type="ChEBI" id="CHEBI:18420"/>
        <label>2</label>
    </ligand>
</feature>
<keyword evidence="1 8" id="KW-0963">Cytoplasm</keyword>
<dbReference type="PIRSF" id="PIRSF001587">
    <property type="entry name" value="FGAM_synthase_II"/>
    <property type="match status" value="1"/>
</dbReference>
<evidence type="ECO:0000313" key="12">
    <source>
        <dbReference type="EMBL" id="BAM06626.1"/>
    </source>
</evidence>
<feature type="binding site" evidence="8">
    <location>
        <begin position="331"/>
        <end position="333"/>
    </location>
    <ligand>
        <name>substrate</name>
    </ligand>
</feature>
<feature type="binding site" evidence="8">
    <location>
        <position position="135"/>
    </location>
    <ligand>
        <name>substrate</name>
    </ligand>
</feature>
<comment type="pathway">
    <text evidence="8">Purine metabolism; IMP biosynthesis via de novo pathway; 5-amino-1-(5-phospho-D-ribosyl)imidazole from N(2)-formyl-N(1)-(5-phospho-D-ribosyl)glycinamide: step 1/2.</text>
</comment>
<dbReference type="CDD" id="cd02204">
    <property type="entry name" value="PurL_repeat2"/>
    <property type="match status" value="1"/>
</dbReference>
<comment type="subunit">
    <text evidence="8">Monomer. Part of the FGAM synthase complex composed of 1 PurL, 1 PurQ and 2 PurS subunits.</text>
</comment>
<accession>I0IMX7</accession>
<dbReference type="HAMAP" id="MF_00420">
    <property type="entry name" value="PurL_2"/>
    <property type="match status" value="1"/>
</dbReference>
<dbReference type="FunFam" id="3.30.1330.10:FF:000004">
    <property type="entry name" value="Phosphoribosylformylglycinamidine synthase subunit PurL"/>
    <property type="match status" value="1"/>
</dbReference>
<evidence type="ECO:0000256" key="6">
    <source>
        <dbReference type="ARBA" id="ARBA00022840"/>
    </source>
</evidence>
<feature type="domain" description="PurM-like N-terminal" evidence="9">
    <location>
        <begin position="93"/>
        <end position="208"/>
    </location>
</feature>
<feature type="binding site" evidence="8">
    <location>
        <position position="112"/>
    </location>
    <ligand>
        <name>Mg(2+)</name>
        <dbReference type="ChEBI" id="CHEBI:18420"/>
        <label>1</label>
    </ligand>
</feature>
<proteinExistence type="inferred from homology"/>
<dbReference type="UniPathway" id="UPA00074">
    <property type="reaction ID" value="UER00128"/>
</dbReference>
<evidence type="ECO:0000256" key="5">
    <source>
        <dbReference type="ARBA" id="ARBA00022755"/>
    </source>
</evidence>
<dbReference type="InterPro" id="IPR010074">
    <property type="entry name" value="PRibForGlyAmidine_synth_PurL"/>
</dbReference>
<feature type="domain" description="PurM-like C-terminal" evidence="10">
    <location>
        <begin position="590"/>
        <end position="727"/>
    </location>
</feature>
<evidence type="ECO:0000256" key="2">
    <source>
        <dbReference type="ARBA" id="ARBA00022598"/>
    </source>
</evidence>
<protein>
    <recommendedName>
        <fullName evidence="8">Phosphoribosylformylglycinamidine synthase subunit PurL</fullName>
        <shortName evidence="8">FGAM synthase</shortName>
        <ecNumber evidence="8">6.3.5.3</ecNumber>
    </recommendedName>
    <alternativeName>
        <fullName evidence="8">Formylglycinamide ribonucleotide amidotransferase subunit II</fullName>
        <shortName evidence="8">FGAR amidotransferase II</shortName>
        <shortName evidence="8">FGAR-AT II</shortName>
    </alternativeName>
    <alternativeName>
        <fullName evidence="8">Glutamine amidotransferase PurL</fullName>
    </alternativeName>
    <alternativeName>
        <fullName evidence="8">Phosphoribosylformylglycinamidine synthase subunit II</fullName>
    </alternativeName>
</protein>
<keyword evidence="5 8" id="KW-0658">Purine biosynthesis</keyword>
<keyword evidence="7 8" id="KW-0460">Magnesium</keyword>
<dbReference type="SUPFAM" id="SSF56042">
    <property type="entry name" value="PurM C-terminal domain-like"/>
    <property type="match status" value="2"/>
</dbReference>
<comment type="catalytic activity">
    <reaction evidence="8">
        <text>N(2)-formyl-N(1)-(5-phospho-beta-D-ribosyl)glycinamide + L-glutamine + ATP + H2O = 2-formamido-N(1)-(5-O-phospho-beta-D-ribosyl)acetamidine + L-glutamate + ADP + phosphate + H(+)</text>
        <dbReference type="Rhea" id="RHEA:17129"/>
        <dbReference type="ChEBI" id="CHEBI:15377"/>
        <dbReference type="ChEBI" id="CHEBI:15378"/>
        <dbReference type="ChEBI" id="CHEBI:29985"/>
        <dbReference type="ChEBI" id="CHEBI:30616"/>
        <dbReference type="ChEBI" id="CHEBI:43474"/>
        <dbReference type="ChEBI" id="CHEBI:58359"/>
        <dbReference type="ChEBI" id="CHEBI:147286"/>
        <dbReference type="ChEBI" id="CHEBI:147287"/>
        <dbReference type="ChEBI" id="CHEBI:456216"/>
        <dbReference type="EC" id="6.3.5.3"/>
    </reaction>
</comment>
<dbReference type="HOGENOM" id="CLU_003100_0_1_0"/>
<dbReference type="InterPro" id="IPR036921">
    <property type="entry name" value="PurM-like_N_sf"/>
</dbReference>
<dbReference type="EC" id="6.3.5.3" evidence="8"/>
<evidence type="ECO:0000256" key="1">
    <source>
        <dbReference type="ARBA" id="ARBA00022490"/>
    </source>
</evidence>
<feature type="binding site" evidence="8">
    <location>
        <position position="551"/>
    </location>
    <ligand>
        <name>ATP</name>
        <dbReference type="ChEBI" id="CHEBI:30616"/>
    </ligand>
</feature>
<dbReference type="CDD" id="cd02203">
    <property type="entry name" value="PurL_repeat1"/>
    <property type="match status" value="1"/>
</dbReference>
<dbReference type="GO" id="GO:0005524">
    <property type="term" value="F:ATP binding"/>
    <property type="evidence" value="ECO:0007669"/>
    <property type="project" value="UniProtKB-UniRule"/>
</dbReference>
<dbReference type="KEGG" id="lfc:LFE_0922"/>
<sequence length="766" mass="82336">MDQSNSGEHHNPPYSRHIPGKIMTLTADNRESRFRIPSHEMAAIFSLLGRDPNLTEEAIFSAMWSEHCSYKSSRKHLRRFQSAHSSRVVSGPGENAGIIHIGEGIGIAFKMESHNHPSFLEPFQGAATGVGGILRDIFAMGARPIALANSLVFGSLRHPRHRTLFRRVVAGIAGYGNPVGIPTVAGEVWFDDRYLNNILVNVFALGVVNVNSVMSAKAPKAGLIAIYMGNRTGRDGVSGAAMASRGFNSSDGDLRPQVQVADPYVGKNLIEATLKIIQEGLPVAVQDMGAAGLTSSSTEMAGRGGLGMELDLSSVPLRETKMEGWEILLSESQERMLFLAQPEQVEPILQIARNYQLAASVVGETITEPLFRVKMKGQLLAEIPIELLTDKAPVYDRPTSTNPAIVMPNHIKAQSGSHAILETFKEMISHPNGGDTTWIHQQFDKAVGGATLMGPGHDGAVMNLKSPQKSSVAIALSSLPHTLSKDAYRGAGITVLKAVTDLAAMGAIPLGMTDCLNFGNPENPEIMGQLTEAISGIADIGAALEIPVVSGNVSLYNETNKQSIPPTPMIVITGRVSDYRNRIAGITKTPGLTISLLGSSNDLSLGGSFFEWISGDTSLGPVPEPNPSQVKRIVNLMSGLSSRRLVTCSRAIGKGGILRSLFMMTLGATDLGVIIKIPNPIEPLSYFFSEAPGRILIGHSTTDQEEIIQWAKEMGVPFQTIGITAKKTFSVSYRELAGHEKHLADSPQTLQNLFMNAITQYMEDAP</sequence>
<dbReference type="EMBL" id="AP012342">
    <property type="protein sequence ID" value="BAM06626.1"/>
    <property type="molecule type" value="Genomic_DNA"/>
</dbReference>
<evidence type="ECO:0000256" key="8">
    <source>
        <dbReference type="HAMAP-Rule" id="MF_00420"/>
    </source>
</evidence>
<dbReference type="NCBIfam" id="NF002290">
    <property type="entry name" value="PRK01213.1"/>
    <property type="match status" value="1"/>
</dbReference>
<dbReference type="InterPro" id="IPR016188">
    <property type="entry name" value="PurM-like_N"/>
</dbReference>
<feature type="binding site" evidence="8">
    <location>
        <position position="70"/>
    </location>
    <ligand>
        <name>ATP</name>
        <dbReference type="ChEBI" id="CHEBI:30616"/>
    </ligand>
</feature>
<dbReference type="PANTHER" id="PTHR43555">
    <property type="entry name" value="PHOSPHORIBOSYLFORMYLGLYCINAMIDINE SYNTHASE SUBUNIT PURL"/>
    <property type="match status" value="1"/>
</dbReference>
<dbReference type="Gene3D" id="3.90.650.10">
    <property type="entry name" value="PurM-like C-terminal domain"/>
    <property type="match status" value="2"/>
</dbReference>
<dbReference type="Proteomes" id="UP000007382">
    <property type="component" value="Chromosome"/>
</dbReference>
<dbReference type="NCBIfam" id="TIGR01736">
    <property type="entry name" value="FGAM_synth_II"/>
    <property type="match status" value="1"/>
</dbReference>
<dbReference type="AlphaFoldDB" id="I0IMX7"/>
<feature type="binding site" evidence="8">
    <location>
        <position position="136"/>
    </location>
    <ligand>
        <name>Mg(2+)</name>
        <dbReference type="ChEBI" id="CHEBI:18420"/>
        <label>2</label>
    </ligand>
</feature>
<feature type="binding site" evidence="8">
    <location>
        <position position="552"/>
    </location>
    <ligand>
        <name>Mg(2+)</name>
        <dbReference type="ChEBI" id="CHEBI:18420"/>
        <label>1</label>
    </ligand>
</feature>
<reference evidence="12 13" key="1">
    <citation type="journal article" date="2012" name="J. Bacteriol.">
        <title>Complete Genome Sequence of Leptospirillum ferrooxidans Strain C2-3, Isolated from a Fresh Volcanic Ash Deposit on the Island of Miyake, Japan.</title>
        <authorList>
            <person name="Fujimura R."/>
            <person name="Sato Y."/>
            <person name="Nishizawa T."/>
            <person name="Oshima K."/>
            <person name="Kim S.-W."/>
            <person name="Hattori M."/>
            <person name="Kamijo T."/>
            <person name="Ohta H."/>
        </authorList>
    </citation>
    <scope>NUCLEOTIDE SEQUENCE [LARGE SCALE GENOMIC DNA]</scope>
    <source>
        <strain evidence="12 13">C2-3</strain>
    </source>
</reference>
<feature type="binding site" evidence="8">
    <location>
        <position position="514"/>
    </location>
    <ligand>
        <name>ATP</name>
        <dbReference type="ChEBI" id="CHEBI:30616"/>
    </ligand>
</feature>
<dbReference type="InterPro" id="IPR036676">
    <property type="entry name" value="PurM-like_C_sf"/>
</dbReference>
<dbReference type="PATRIC" id="fig|1162668.3.peg.1052"/>
<feature type="binding site" evidence="8">
    <location>
        <begin position="113"/>
        <end position="116"/>
    </location>
    <ligand>
        <name>substrate</name>
    </ligand>
</feature>
<comment type="caution">
    <text evidence="8">Lacks conserved residue(s) required for the propagation of feature annotation.</text>
</comment>
<evidence type="ECO:0000259" key="9">
    <source>
        <dbReference type="Pfam" id="PF00586"/>
    </source>
</evidence>
<dbReference type="eggNOG" id="COG0046">
    <property type="taxonomic scope" value="Bacteria"/>
</dbReference>
<dbReference type="Pfam" id="PF00586">
    <property type="entry name" value="AIRS"/>
    <property type="match status" value="2"/>
</dbReference>
<feature type="binding site" evidence="8">
    <location>
        <position position="110"/>
    </location>
    <ligand>
        <name>ATP</name>
        <dbReference type="ChEBI" id="CHEBI:30616"/>
    </ligand>
</feature>
<dbReference type="GO" id="GO:0004642">
    <property type="term" value="F:phosphoribosylformylglycinamidine synthase activity"/>
    <property type="evidence" value="ECO:0007669"/>
    <property type="project" value="UniProtKB-UniRule"/>
</dbReference>
<name>I0IMX7_LEPFC</name>
<keyword evidence="6 8" id="KW-0067">ATP-binding</keyword>
<dbReference type="GO" id="GO:0006189">
    <property type="term" value="P:'de novo' IMP biosynthetic process"/>
    <property type="evidence" value="ECO:0007669"/>
    <property type="project" value="UniProtKB-UniRule"/>
</dbReference>
<evidence type="ECO:0000259" key="11">
    <source>
        <dbReference type="Pfam" id="PF18072"/>
    </source>
</evidence>
<feature type="domain" description="Phosphoribosylformylglycinamidine synthase linker" evidence="11">
    <location>
        <begin position="26"/>
        <end position="71"/>
    </location>
</feature>
<feature type="active site" evidence="8">
    <location>
        <position position="67"/>
    </location>
</feature>
<dbReference type="Pfam" id="PF02769">
    <property type="entry name" value="AIRS_C"/>
    <property type="match status" value="2"/>
</dbReference>
<evidence type="ECO:0000259" key="10">
    <source>
        <dbReference type="Pfam" id="PF02769"/>
    </source>
</evidence>
<dbReference type="STRING" id="1162668.LFE_0922"/>
<dbReference type="PANTHER" id="PTHR43555:SF1">
    <property type="entry name" value="PHOSPHORIBOSYLFORMYLGLYCINAMIDINE SYNTHASE SUBUNIT PURL"/>
    <property type="match status" value="1"/>
</dbReference>
<dbReference type="InterPro" id="IPR010918">
    <property type="entry name" value="PurM-like_C_dom"/>
</dbReference>
<keyword evidence="3 8" id="KW-0479">Metal-binding</keyword>
<feature type="active site" description="Proton acceptor" evidence="8">
    <location>
        <position position="114"/>
    </location>
</feature>
<dbReference type="GO" id="GO:0000287">
    <property type="term" value="F:magnesium ion binding"/>
    <property type="evidence" value="ECO:0007669"/>
    <property type="project" value="UniProtKB-UniRule"/>
</dbReference>
<keyword evidence="2 8" id="KW-0436">Ligase</keyword>
<comment type="function">
    <text evidence="8">Part of the phosphoribosylformylglycinamidine synthase complex involved in the purines biosynthetic pathway. Catalyzes the ATP-dependent conversion of formylglycinamide ribonucleotide (FGAR) and glutamine to yield formylglycinamidine ribonucleotide (FGAM) and glutamate. The FGAM synthase complex is composed of three subunits. PurQ produces an ammonia molecule by converting glutamine to glutamate. PurL transfers the ammonia molecule to FGAR to form FGAM in an ATP-dependent manner. PurS interacts with PurQ and PurL and is thought to assist in the transfer of the ammonia molecule from PurQ to PurL.</text>
</comment>
<gene>
    <name evidence="8" type="primary">purL</name>
    <name evidence="12" type="ordered locus">LFE_0922</name>
</gene>
<comment type="similarity">
    <text evidence="8">Belongs to the FGAMS family.</text>
</comment>
<comment type="subcellular location">
    <subcellularLocation>
        <location evidence="8">Cytoplasm</location>
    </subcellularLocation>
</comment>
<evidence type="ECO:0000256" key="4">
    <source>
        <dbReference type="ARBA" id="ARBA00022741"/>
    </source>
</evidence>
<feature type="domain" description="PurM-like C-terminal" evidence="10">
    <location>
        <begin position="221"/>
        <end position="374"/>
    </location>
</feature>
<feature type="domain" description="PurM-like N-terminal" evidence="9">
    <location>
        <begin position="456"/>
        <end position="576"/>
    </location>
</feature>
<evidence type="ECO:0000256" key="3">
    <source>
        <dbReference type="ARBA" id="ARBA00022723"/>
    </source>
</evidence>
<dbReference type="Pfam" id="PF18072">
    <property type="entry name" value="FGAR-AT_linker"/>
    <property type="match status" value="1"/>
</dbReference>
<feature type="binding site" evidence="8">
    <location>
        <position position="554"/>
    </location>
    <ligand>
        <name>substrate</name>
    </ligand>
</feature>
<dbReference type="Gene3D" id="3.30.1330.10">
    <property type="entry name" value="PurM-like, N-terminal domain"/>
    <property type="match status" value="2"/>
</dbReference>
<reference evidence="13" key="2">
    <citation type="submission" date="2012-03" db="EMBL/GenBank/DDBJ databases">
        <title>The complete genome sequence of the pioneer microbe on fresh volcanic deposit, Leptospirillum ferrooxidans strain C2-3.</title>
        <authorList>
            <person name="Fujimura R."/>
            <person name="Sato Y."/>
            <person name="Nishizawa T."/>
            <person name="Nanba K."/>
            <person name="Oshima K."/>
            <person name="Hattori M."/>
            <person name="Kamijo T."/>
            <person name="Ohta H."/>
        </authorList>
    </citation>
    <scope>NUCLEOTIDE SEQUENCE [LARGE SCALE GENOMIC DNA]</scope>
    <source>
        <strain evidence="13">C2-3</strain>
    </source>
</reference>
<keyword evidence="13" id="KW-1185">Reference proteome</keyword>
<organism evidence="12 13">
    <name type="scientific">Leptospirillum ferrooxidans (strain C2-3)</name>
    <dbReference type="NCBI Taxonomy" id="1162668"/>
    <lineage>
        <taxon>Bacteria</taxon>
        <taxon>Pseudomonadati</taxon>
        <taxon>Nitrospirota</taxon>
        <taxon>Nitrospiria</taxon>
        <taxon>Nitrospirales</taxon>
        <taxon>Nitrospiraceae</taxon>
        <taxon>Leptospirillum</taxon>
    </lineage>
</organism>
<evidence type="ECO:0000256" key="7">
    <source>
        <dbReference type="ARBA" id="ARBA00022842"/>
    </source>
</evidence>
<dbReference type="SUPFAM" id="SSF55326">
    <property type="entry name" value="PurM N-terminal domain-like"/>
    <property type="match status" value="2"/>
</dbReference>
<evidence type="ECO:0000313" key="13">
    <source>
        <dbReference type="Proteomes" id="UP000007382"/>
    </source>
</evidence>